<dbReference type="SUPFAM" id="SSF56112">
    <property type="entry name" value="Protein kinase-like (PK-like)"/>
    <property type="match status" value="1"/>
</dbReference>
<dbReference type="Gene3D" id="3.30.70.1230">
    <property type="entry name" value="Nucleotide cyclase"/>
    <property type="match status" value="1"/>
</dbReference>
<evidence type="ECO:0000259" key="10">
    <source>
        <dbReference type="PROSITE" id="PS50011"/>
    </source>
</evidence>
<dbReference type="GO" id="GO:0004713">
    <property type="term" value="F:protein tyrosine kinase activity"/>
    <property type="evidence" value="ECO:0007669"/>
    <property type="project" value="InterPro"/>
</dbReference>
<feature type="coiled-coil region" evidence="9">
    <location>
        <begin position="194"/>
        <end position="225"/>
    </location>
</feature>
<keyword evidence="6" id="KW-0472">Membrane</keyword>
<name>A0A6J1W8U9_9SAUR</name>
<evidence type="ECO:0000313" key="12">
    <source>
        <dbReference type="Proteomes" id="UP000504612"/>
    </source>
</evidence>
<evidence type="ECO:0000256" key="7">
    <source>
        <dbReference type="ARBA" id="ARBA00023239"/>
    </source>
</evidence>
<dbReference type="PANTHER" id="PTHR11920:SF300">
    <property type="entry name" value="ATRIAL NATRIURETIC PEPTIDE RECEPTOR 1"/>
    <property type="match status" value="1"/>
</dbReference>
<feature type="non-terminal residue" evidence="13">
    <location>
        <position position="300"/>
    </location>
</feature>
<evidence type="ECO:0000259" key="11">
    <source>
        <dbReference type="PROSITE" id="PS50125"/>
    </source>
</evidence>
<keyword evidence="7" id="KW-0456">Lyase</keyword>
<reference evidence="13" key="1">
    <citation type="submission" date="2025-08" db="UniProtKB">
        <authorList>
            <consortium name="RefSeq"/>
        </authorList>
    </citation>
    <scope>IDENTIFICATION</scope>
</reference>
<dbReference type="GO" id="GO:0007168">
    <property type="term" value="P:receptor guanylyl cyclase signaling pathway"/>
    <property type="evidence" value="ECO:0007669"/>
    <property type="project" value="TreeGrafter"/>
</dbReference>
<dbReference type="GeneID" id="113431168"/>
<keyword evidence="9" id="KW-0175">Coiled coil</keyword>
<protein>
    <recommendedName>
        <fullName evidence="2">guanylate cyclase</fullName>
        <ecNumber evidence="2">4.6.1.2</ecNumber>
    </recommendedName>
</protein>
<dbReference type="InterPro" id="IPR020635">
    <property type="entry name" value="Tyr_kinase_cat_dom"/>
</dbReference>
<evidence type="ECO:0000256" key="8">
    <source>
        <dbReference type="ARBA" id="ARBA00023293"/>
    </source>
</evidence>
<feature type="non-terminal residue" evidence="13">
    <location>
        <position position="1"/>
    </location>
</feature>
<organism evidence="12 13">
    <name type="scientific">Notechis scutatus</name>
    <name type="common">mainland tiger snake</name>
    <dbReference type="NCBI Taxonomy" id="8663"/>
    <lineage>
        <taxon>Eukaryota</taxon>
        <taxon>Metazoa</taxon>
        <taxon>Chordata</taxon>
        <taxon>Craniata</taxon>
        <taxon>Vertebrata</taxon>
        <taxon>Euteleostomi</taxon>
        <taxon>Lepidosauria</taxon>
        <taxon>Squamata</taxon>
        <taxon>Bifurcata</taxon>
        <taxon>Unidentata</taxon>
        <taxon>Episquamata</taxon>
        <taxon>Toxicofera</taxon>
        <taxon>Serpentes</taxon>
        <taxon>Colubroidea</taxon>
        <taxon>Elapidae</taxon>
        <taxon>Hydrophiinae</taxon>
        <taxon>Notechis</taxon>
    </lineage>
</organism>
<evidence type="ECO:0000256" key="5">
    <source>
        <dbReference type="ARBA" id="ARBA00022989"/>
    </source>
</evidence>
<evidence type="ECO:0000256" key="1">
    <source>
        <dbReference type="ARBA" id="ARBA00004167"/>
    </source>
</evidence>
<dbReference type="GO" id="GO:0001653">
    <property type="term" value="F:peptide receptor activity"/>
    <property type="evidence" value="ECO:0007669"/>
    <property type="project" value="TreeGrafter"/>
</dbReference>
<keyword evidence="8" id="KW-0141">cGMP biosynthesis</keyword>
<dbReference type="InterPro" id="IPR001054">
    <property type="entry name" value="A/G_cyclase"/>
</dbReference>
<dbReference type="RefSeq" id="XP_026549303.1">
    <property type="nucleotide sequence ID" value="XM_026693518.1"/>
</dbReference>
<accession>A0A6J1W8U9</accession>
<dbReference type="Gene3D" id="1.10.510.10">
    <property type="entry name" value="Transferase(Phosphotransferase) domain 1"/>
    <property type="match status" value="1"/>
</dbReference>
<dbReference type="GO" id="GO:0035556">
    <property type="term" value="P:intracellular signal transduction"/>
    <property type="evidence" value="ECO:0007669"/>
    <property type="project" value="InterPro"/>
</dbReference>
<evidence type="ECO:0000256" key="3">
    <source>
        <dbReference type="ARBA" id="ARBA00022692"/>
    </source>
</evidence>
<keyword evidence="3" id="KW-0812">Transmembrane</keyword>
<dbReference type="GO" id="GO:0004383">
    <property type="term" value="F:guanylate cyclase activity"/>
    <property type="evidence" value="ECO:0007669"/>
    <property type="project" value="UniProtKB-EC"/>
</dbReference>
<dbReference type="InterPro" id="IPR029787">
    <property type="entry name" value="Nucleotide_cyclase"/>
</dbReference>
<dbReference type="GO" id="GO:0004016">
    <property type="term" value="F:adenylate cyclase activity"/>
    <property type="evidence" value="ECO:0007669"/>
    <property type="project" value="TreeGrafter"/>
</dbReference>
<evidence type="ECO:0000256" key="9">
    <source>
        <dbReference type="SAM" id="Coils"/>
    </source>
</evidence>
<feature type="domain" description="Guanylate cyclase" evidence="11">
    <location>
        <begin position="257"/>
        <end position="300"/>
    </location>
</feature>
<dbReference type="InterPro" id="IPR011009">
    <property type="entry name" value="Kinase-like_dom_sf"/>
</dbReference>
<dbReference type="GO" id="GO:0005524">
    <property type="term" value="F:ATP binding"/>
    <property type="evidence" value="ECO:0007669"/>
    <property type="project" value="InterPro"/>
</dbReference>
<dbReference type="KEGG" id="nss:113431168"/>
<evidence type="ECO:0000256" key="4">
    <source>
        <dbReference type="ARBA" id="ARBA00022741"/>
    </source>
</evidence>
<dbReference type="PROSITE" id="PS50011">
    <property type="entry name" value="PROTEIN_KINASE_DOM"/>
    <property type="match status" value="1"/>
</dbReference>
<dbReference type="InterPro" id="IPR000719">
    <property type="entry name" value="Prot_kinase_dom"/>
</dbReference>
<dbReference type="SUPFAM" id="SSF55073">
    <property type="entry name" value="Nucleotide cyclase"/>
    <property type="match status" value="1"/>
</dbReference>
<evidence type="ECO:0000256" key="2">
    <source>
        <dbReference type="ARBA" id="ARBA00012202"/>
    </source>
</evidence>
<evidence type="ECO:0000256" key="6">
    <source>
        <dbReference type="ARBA" id="ARBA00023136"/>
    </source>
</evidence>
<dbReference type="PROSITE" id="PS50125">
    <property type="entry name" value="GUANYLATE_CYCLASE_2"/>
    <property type="match status" value="1"/>
</dbReference>
<dbReference type="InterPro" id="IPR001245">
    <property type="entry name" value="Ser-Thr/Tyr_kinase_cat_dom"/>
</dbReference>
<dbReference type="GO" id="GO:0005886">
    <property type="term" value="C:plasma membrane"/>
    <property type="evidence" value="ECO:0007669"/>
    <property type="project" value="TreeGrafter"/>
</dbReference>
<dbReference type="Pfam" id="PF00211">
    <property type="entry name" value="Guanylate_cyc"/>
    <property type="match status" value="1"/>
</dbReference>
<dbReference type="InterPro" id="IPR050401">
    <property type="entry name" value="Cyclic_nucleotide_synthase"/>
</dbReference>
<evidence type="ECO:0000313" key="13">
    <source>
        <dbReference type="RefSeq" id="XP_026549303.1"/>
    </source>
</evidence>
<keyword evidence="4" id="KW-0547">Nucleotide-binding</keyword>
<sequence>DILENDSITLDWMFRYSLTNDIVKGMLFLHHSAIAYHGNLKSSNCVVDSRFVLKITDYGLESFHQAPETDDSHALFAKKLWTAPELLRLDTSACPGTQKGDVYSFGIILQEIALRSSVFYVEGVDLSPKEIIKRVTSGEQPPFRPSTNLPSNLEEVVHLMQRCWAEDPQERPDFQHIKGMLRKFNSRESNCNLLDTLLSRMEQYANNLEELVEERTQAYLEEKRKAEALLYQILPHSVAEQLKRGETVQAEAFDSVTIYFSDIIGFTALSAESTPMQVVALLNDLYTCFDAIIDNFDVYK</sequence>
<dbReference type="EC" id="4.6.1.2" evidence="2"/>
<dbReference type="SMART" id="SM00044">
    <property type="entry name" value="CYCc"/>
    <property type="match status" value="1"/>
</dbReference>
<dbReference type="Gene3D" id="6.10.250.780">
    <property type="match status" value="1"/>
</dbReference>
<dbReference type="AlphaFoldDB" id="A0A6J1W8U9"/>
<keyword evidence="5" id="KW-1133">Transmembrane helix</keyword>
<feature type="domain" description="Protein kinase" evidence="10">
    <location>
        <begin position="1"/>
        <end position="185"/>
    </location>
</feature>
<dbReference type="SMART" id="SM00219">
    <property type="entry name" value="TyrKc"/>
    <property type="match status" value="1"/>
</dbReference>
<dbReference type="Proteomes" id="UP000504612">
    <property type="component" value="Unplaced"/>
</dbReference>
<dbReference type="PANTHER" id="PTHR11920">
    <property type="entry name" value="GUANYLYL CYCLASE"/>
    <property type="match status" value="1"/>
</dbReference>
<comment type="subcellular location">
    <subcellularLocation>
        <location evidence="1">Membrane</location>
        <topology evidence="1">Single-pass membrane protein</topology>
    </subcellularLocation>
</comment>
<dbReference type="Pfam" id="PF07714">
    <property type="entry name" value="PK_Tyr_Ser-Thr"/>
    <property type="match status" value="1"/>
</dbReference>
<proteinExistence type="predicted"/>
<gene>
    <name evidence="13" type="primary">LOC113431168</name>
</gene>
<keyword evidence="12" id="KW-1185">Reference proteome</keyword>